<dbReference type="EMBL" id="JANBTW010000068">
    <property type="protein sequence ID" value="KAJ2673448.1"/>
    <property type="molecule type" value="Genomic_DNA"/>
</dbReference>
<dbReference type="InterPro" id="IPR036457">
    <property type="entry name" value="PPM-type-like_dom_sf"/>
</dbReference>
<sequence length="437" mass="48917">MLLESVAAKHEIAKEKLNGFSYKERRKEVWNLDMLSEEEIDAVLRAQESTSSVKMGGMKLRVDTNQVSSNEPNEDYIIWRPIKPNTEGGTSQYMFGVFDGHNGSHRCAEQVAARIGPMLDNSLEIINQMSKSATVNKTTFDKHSLPATLSRLKQEECAGWGNIPLALTAAFLSLDRELVYDALSKYCRLQDVTKMDELLRPALDGSCGLVAVVDAEANEIVVANIGDSRALLGTRLNNGTWKAVPLSEDQTGTNKKEVILLNSEHPNEPSLIVNGRVLGGPMITRAFGDCMYKWPLEVQKDMFPSMYLRGYKYAKTPPNYLTPPYITANPEIVRHKLDENDKFIVVASDGLYDQLSDAEVVNTVARWYEANQKRSETLMTQDMNVATHLIRLALSIDESNQYSDTAIGKLLAIPSPHSRRFRDDISAMVILLDRDQQ</sequence>
<proteinExistence type="predicted"/>
<dbReference type="Pfam" id="PF00481">
    <property type="entry name" value="PP2C"/>
    <property type="match status" value="1"/>
</dbReference>
<dbReference type="EC" id="3.1.3.43" evidence="2"/>
<feature type="domain" description="PPM-type phosphatase" evidence="1">
    <location>
        <begin position="59"/>
        <end position="432"/>
    </location>
</feature>
<dbReference type="InterPro" id="IPR015655">
    <property type="entry name" value="PP2C"/>
</dbReference>
<dbReference type="GO" id="GO:0005739">
    <property type="term" value="C:mitochondrion"/>
    <property type="evidence" value="ECO:0007669"/>
    <property type="project" value="TreeGrafter"/>
</dbReference>
<dbReference type="SMART" id="SM00332">
    <property type="entry name" value="PP2Cc"/>
    <property type="match status" value="1"/>
</dbReference>
<dbReference type="PROSITE" id="PS51746">
    <property type="entry name" value="PPM_2"/>
    <property type="match status" value="1"/>
</dbReference>
<name>A0A9W8G410_9FUNG</name>
<dbReference type="SUPFAM" id="SSF81606">
    <property type="entry name" value="PP2C-like"/>
    <property type="match status" value="1"/>
</dbReference>
<dbReference type="CDD" id="cd00143">
    <property type="entry name" value="PP2Cc"/>
    <property type="match status" value="1"/>
</dbReference>
<accession>A0A9W8G410</accession>
<organism evidence="2 3">
    <name type="scientific">Coemansia spiralis</name>
    <dbReference type="NCBI Taxonomy" id="417178"/>
    <lineage>
        <taxon>Eukaryota</taxon>
        <taxon>Fungi</taxon>
        <taxon>Fungi incertae sedis</taxon>
        <taxon>Zoopagomycota</taxon>
        <taxon>Kickxellomycotina</taxon>
        <taxon>Kickxellomycetes</taxon>
        <taxon>Kickxellales</taxon>
        <taxon>Kickxellaceae</taxon>
        <taxon>Coemansia</taxon>
    </lineage>
</organism>
<evidence type="ECO:0000259" key="1">
    <source>
        <dbReference type="PROSITE" id="PS51746"/>
    </source>
</evidence>
<dbReference type="GO" id="GO:0004741">
    <property type="term" value="F:[pyruvate dehydrogenase (acetyl-transferring)]-phosphatase activity"/>
    <property type="evidence" value="ECO:0007669"/>
    <property type="project" value="UniProtKB-EC"/>
</dbReference>
<dbReference type="Proteomes" id="UP001151518">
    <property type="component" value="Unassembled WGS sequence"/>
</dbReference>
<evidence type="ECO:0000313" key="3">
    <source>
        <dbReference type="Proteomes" id="UP001151518"/>
    </source>
</evidence>
<dbReference type="PANTHER" id="PTHR13832">
    <property type="entry name" value="PROTEIN PHOSPHATASE 2C"/>
    <property type="match status" value="1"/>
</dbReference>
<protein>
    <submittedName>
        <fullName evidence="2">[Pyruvate dehydrogenase [acetyl-transferring]]-phosphatase 1, mitochondrial</fullName>
        <ecNumber evidence="2">3.1.3.43</ecNumber>
    </submittedName>
</protein>
<gene>
    <name evidence="2" type="primary">PTC5</name>
    <name evidence="2" type="ORF">GGI25_004710</name>
</gene>
<dbReference type="OrthoDB" id="420076at2759"/>
<dbReference type="Gene3D" id="3.60.40.10">
    <property type="entry name" value="PPM-type phosphatase domain"/>
    <property type="match status" value="1"/>
</dbReference>
<dbReference type="InterPro" id="IPR001932">
    <property type="entry name" value="PPM-type_phosphatase-like_dom"/>
</dbReference>
<dbReference type="AlphaFoldDB" id="A0A9W8G410"/>
<reference evidence="2" key="1">
    <citation type="submission" date="2022-07" db="EMBL/GenBank/DDBJ databases">
        <title>Phylogenomic reconstructions and comparative analyses of Kickxellomycotina fungi.</title>
        <authorList>
            <person name="Reynolds N.K."/>
            <person name="Stajich J.E."/>
            <person name="Barry K."/>
            <person name="Grigoriev I.V."/>
            <person name="Crous P."/>
            <person name="Smith M.E."/>
        </authorList>
    </citation>
    <scope>NUCLEOTIDE SEQUENCE</scope>
    <source>
        <strain evidence="2">NRRL 3115</strain>
    </source>
</reference>
<comment type="caution">
    <text evidence="2">The sequence shown here is derived from an EMBL/GenBank/DDBJ whole genome shotgun (WGS) entry which is preliminary data.</text>
</comment>
<dbReference type="PANTHER" id="PTHR13832:SF792">
    <property type="entry name" value="GM14286P"/>
    <property type="match status" value="1"/>
</dbReference>
<evidence type="ECO:0000313" key="2">
    <source>
        <dbReference type="EMBL" id="KAJ2673448.1"/>
    </source>
</evidence>
<keyword evidence="2" id="KW-0378">Hydrolase</keyword>